<sequence>KTLKMAGNMAAASGGMYQQMMVPSAYHFHQPQPQPPPVVQQVVEPKKEPKKRKKPQDKAAGGEKKKPRVIGQTAYLSGTTGGPLLEGEMRGGVPDNSTPATPPCSRCNKKKCFKHAND</sequence>
<feature type="region of interest" description="Disordered" evidence="1">
    <location>
        <begin position="27"/>
        <end position="118"/>
    </location>
</feature>
<proteinExistence type="predicted"/>
<keyword evidence="3" id="KW-1185">Reference proteome</keyword>
<dbReference type="Proteomes" id="UP001497623">
    <property type="component" value="Unassembled WGS sequence"/>
</dbReference>
<accession>A0AAV2RP77</accession>
<comment type="caution">
    <text evidence="2">The sequence shown here is derived from an EMBL/GenBank/DDBJ whole genome shotgun (WGS) entry which is preliminary data.</text>
</comment>
<feature type="non-terminal residue" evidence="2">
    <location>
        <position position="1"/>
    </location>
</feature>
<evidence type="ECO:0000313" key="2">
    <source>
        <dbReference type="EMBL" id="CAL4135875.1"/>
    </source>
</evidence>
<evidence type="ECO:0000256" key="1">
    <source>
        <dbReference type="SAM" id="MobiDB-lite"/>
    </source>
</evidence>
<name>A0AAV2RP77_MEGNR</name>
<organism evidence="2 3">
    <name type="scientific">Meganyctiphanes norvegica</name>
    <name type="common">Northern krill</name>
    <name type="synonym">Thysanopoda norvegica</name>
    <dbReference type="NCBI Taxonomy" id="48144"/>
    <lineage>
        <taxon>Eukaryota</taxon>
        <taxon>Metazoa</taxon>
        <taxon>Ecdysozoa</taxon>
        <taxon>Arthropoda</taxon>
        <taxon>Crustacea</taxon>
        <taxon>Multicrustacea</taxon>
        <taxon>Malacostraca</taxon>
        <taxon>Eumalacostraca</taxon>
        <taxon>Eucarida</taxon>
        <taxon>Euphausiacea</taxon>
        <taxon>Euphausiidae</taxon>
        <taxon>Meganyctiphanes</taxon>
    </lineage>
</organism>
<evidence type="ECO:0000313" key="3">
    <source>
        <dbReference type="Proteomes" id="UP001497623"/>
    </source>
</evidence>
<dbReference type="AlphaFoldDB" id="A0AAV2RP77"/>
<dbReference type="EMBL" id="CAXKWB010029602">
    <property type="protein sequence ID" value="CAL4135875.1"/>
    <property type="molecule type" value="Genomic_DNA"/>
</dbReference>
<gene>
    <name evidence="2" type="ORF">MNOR_LOCUS27729</name>
</gene>
<feature type="non-terminal residue" evidence="2">
    <location>
        <position position="118"/>
    </location>
</feature>
<reference evidence="2 3" key="1">
    <citation type="submission" date="2024-05" db="EMBL/GenBank/DDBJ databases">
        <authorList>
            <person name="Wallberg A."/>
        </authorList>
    </citation>
    <scope>NUCLEOTIDE SEQUENCE [LARGE SCALE GENOMIC DNA]</scope>
</reference>
<feature type="compositionally biased region" description="Basic residues" evidence="1">
    <location>
        <begin position="107"/>
        <end position="118"/>
    </location>
</feature>
<protein>
    <submittedName>
        <fullName evidence="2">Uncharacterized protein</fullName>
    </submittedName>
</protein>